<reference evidence="5 6" key="2">
    <citation type="journal article" date="2011" name="Stand. Genomic Sci.">
        <title>Complete genome sequence of Isosphaera pallida type strain (IS1B).</title>
        <authorList>
            <consortium name="US DOE Joint Genome Institute (JGI-PGF)"/>
            <person name="Goker M."/>
            <person name="Cleland D."/>
            <person name="Saunders E."/>
            <person name="Lapidus A."/>
            <person name="Nolan M."/>
            <person name="Lucas S."/>
            <person name="Hammon N."/>
            <person name="Deshpande S."/>
            <person name="Cheng J.F."/>
            <person name="Tapia R."/>
            <person name="Han C."/>
            <person name="Goodwin L."/>
            <person name="Pitluck S."/>
            <person name="Liolios K."/>
            <person name="Pagani I."/>
            <person name="Ivanova N."/>
            <person name="Mavromatis K."/>
            <person name="Pati A."/>
            <person name="Chen A."/>
            <person name="Palaniappan K."/>
            <person name="Land M."/>
            <person name="Hauser L."/>
            <person name="Chang Y.J."/>
            <person name="Jeffries C.D."/>
            <person name="Detter J.C."/>
            <person name="Beck B."/>
            <person name="Woyke T."/>
            <person name="Bristow J."/>
            <person name="Eisen J.A."/>
            <person name="Markowitz V."/>
            <person name="Hugenholtz P."/>
            <person name="Kyrpides N.C."/>
            <person name="Klenk H.P."/>
        </authorList>
    </citation>
    <scope>NUCLEOTIDE SEQUENCE [LARGE SCALE GENOMIC DNA]</scope>
    <source>
        <strain evidence="6">ATCC 43644 / DSM 9630 / IS1B</strain>
    </source>
</reference>
<evidence type="ECO:0000256" key="2">
    <source>
        <dbReference type="ARBA" id="ARBA00022679"/>
    </source>
</evidence>
<evidence type="ECO:0000256" key="3">
    <source>
        <dbReference type="RuleBase" id="RU003694"/>
    </source>
</evidence>
<dbReference type="Gene3D" id="3.40.47.10">
    <property type="match status" value="1"/>
</dbReference>
<dbReference type="Pfam" id="PF02801">
    <property type="entry name" value="Ketoacyl-synt_C"/>
    <property type="match status" value="1"/>
</dbReference>
<keyword evidence="6" id="KW-1185">Reference proteome</keyword>
<dbReference type="RefSeq" id="WP_013563213.1">
    <property type="nucleotide sequence ID" value="NC_014962.1"/>
</dbReference>
<dbReference type="AlphaFoldDB" id="E8QXU5"/>
<dbReference type="Proteomes" id="UP000008631">
    <property type="component" value="Chromosome"/>
</dbReference>
<protein>
    <submittedName>
        <fullName evidence="5">Beta-ketoacyl synthase</fullName>
    </submittedName>
</protein>
<evidence type="ECO:0000313" key="5">
    <source>
        <dbReference type="EMBL" id="ADV60924.1"/>
    </source>
</evidence>
<dbReference type="InterPro" id="IPR014030">
    <property type="entry name" value="Ketoacyl_synth_N"/>
</dbReference>
<dbReference type="PANTHER" id="PTHR11712">
    <property type="entry name" value="POLYKETIDE SYNTHASE-RELATED"/>
    <property type="match status" value="1"/>
</dbReference>
<dbReference type="GO" id="GO:0004315">
    <property type="term" value="F:3-oxoacyl-[acyl-carrier-protein] synthase activity"/>
    <property type="evidence" value="ECO:0007669"/>
    <property type="project" value="TreeGrafter"/>
</dbReference>
<dbReference type="GO" id="GO:0006633">
    <property type="term" value="P:fatty acid biosynthetic process"/>
    <property type="evidence" value="ECO:0007669"/>
    <property type="project" value="TreeGrafter"/>
</dbReference>
<accession>E8QXU5</accession>
<dbReference type="HOGENOM" id="CLU_000022_69_2_0"/>
<name>E8QXU5_ISOPI</name>
<proteinExistence type="inferred from homology"/>
<dbReference type="InParanoid" id="E8QXU5"/>
<dbReference type="PROSITE" id="PS52004">
    <property type="entry name" value="KS3_2"/>
    <property type="match status" value="1"/>
</dbReference>
<dbReference type="SUPFAM" id="SSF53901">
    <property type="entry name" value="Thiolase-like"/>
    <property type="match status" value="2"/>
</dbReference>
<dbReference type="InterPro" id="IPR000794">
    <property type="entry name" value="Beta-ketoacyl_synthase"/>
</dbReference>
<dbReference type="CDD" id="cd00834">
    <property type="entry name" value="KAS_I_II"/>
    <property type="match status" value="1"/>
</dbReference>
<dbReference type="InterPro" id="IPR014031">
    <property type="entry name" value="Ketoacyl_synth_C"/>
</dbReference>
<feature type="domain" description="Ketosynthase family 3 (KS3)" evidence="4">
    <location>
        <begin position="10"/>
        <end position="428"/>
    </location>
</feature>
<dbReference type="STRING" id="575540.Isop_0329"/>
<dbReference type="KEGG" id="ipa:Isop_0329"/>
<reference key="1">
    <citation type="submission" date="2010-11" db="EMBL/GenBank/DDBJ databases">
        <title>The complete sequence of chromosome of Isophaera pallida ATCC 43644.</title>
        <authorList>
            <consortium name="US DOE Joint Genome Institute (JGI-PGF)"/>
            <person name="Lucas S."/>
            <person name="Copeland A."/>
            <person name="Lapidus A."/>
            <person name="Bruce D."/>
            <person name="Goodwin L."/>
            <person name="Pitluck S."/>
            <person name="Kyrpides N."/>
            <person name="Mavromatis K."/>
            <person name="Pagani I."/>
            <person name="Ivanova N."/>
            <person name="Saunders E."/>
            <person name="Brettin T."/>
            <person name="Detter J.C."/>
            <person name="Han C."/>
            <person name="Tapia R."/>
            <person name="Land M."/>
            <person name="Hauser L."/>
            <person name="Markowitz V."/>
            <person name="Cheng J.-F."/>
            <person name="Hugenholtz P."/>
            <person name="Woyke T."/>
            <person name="Wu D."/>
            <person name="Eisen J.A."/>
        </authorList>
    </citation>
    <scope>NUCLEOTIDE SEQUENCE</scope>
    <source>
        <strain>ATCC 43644</strain>
    </source>
</reference>
<gene>
    <name evidence="5" type="ordered locus">Isop_0329</name>
</gene>
<dbReference type="Pfam" id="PF00109">
    <property type="entry name" value="ketoacyl-synt"/>
    <property type="match status" value="1"/>
</dbReference>
<dbReference type="PANTHER" id="PTHR11712:SF336">
    <property type="entry name" value="3-OXOACYL-[ACYL-CARRIER-PROTEIN] SYNTHASE, MITOCHONDRIAL"/>
    <property type="match status" value="1"/>
</dbReference>
<dbReference type="InterPro" id="IPR020841">
    <property type="entry name" value="PKS_Beta-ketoAc_synthase_dom"/>
</dbReference>
<dbReference type="EMBL" id="CP002353">
    <property type="protein sequence ID" value="ADV60924.1"/>
    <property type="molecule type" value="Genomic_DNA"/>
</dbReference>
<dbReference type="eggNOG" id="COG0304">
    <property type="taxonomic scope" value="Bacteria"/>
</dbReference>
<dbReference type="SMART" id="SM00825">
    <property type="entry name" value="PKS_KS"/>
    <property type="match status" value="1"/>
</dbReference>
<dbReference type="InterPro" id="IPR016039">
    <property type="entry name" value="Thiolase-like"/>
</dbReference>
<keyword evidence="2 3" id="KW-0808">Transferase</keyword>
<evidence type="ECO:0000256" key="1">
    <source>
        <dbReference type="ARBA" id="ARBA00008467"/>
    </source>
</evidence>
<evidence type="ECO:0000313" key="6">
    <source>
        <dbReference type="Proteomes" id="UP000008631"/>
    </source>
</evidence>
<evidence type="ECO:0000259" key="4">
    <source>
        <dbReference type="PROSITE" id="PS52004"/>
    </source>
</evidence>
<sequence>MGDQAGRGQGGRVFVVGLGAVTCLGSTLEETWAGLIAGRSGLKRHESMPRDRFLQDIAGVVETFQPGPAEMIGEAAKLEVRSIHFALEAAREAWRDAGLHERQTPSRDSFDPDRVGVLVGSALGGMDLFENEVAKAAKRTTLAVSPYLIPGLIINQEAGQIARQLGVFGPGFAPANACASGGHAVALGGMMIRAGEIDLALCGASESALTPMIVNGFATMKALYAGKPGDRAESDPSQASRPFSGDRAGFVLAEGAGMIVLASETAVERMGLRPHAELLAWAVNSDGHHMAMPHGARIEACLRTALDRSGLEPEAIGHYNAHGTSTKVNDRVETQAIKAVFGSAVSNLAVASIKGALGHALGAASAIEAAVAVRSLSQGIVPPTLNYQPDPELDLDFVPHQARRIDLSAVMSASFGFGGTNNALIFGRIAS</sequence>
<organism evidence="5 6">
    <name type="scientific">Isosphaera pallida (strain ATCC 43644 / DSM 9630 / IS1B)</name>
    <dbReference type="NCBI Taxonomy" id="575540"/>
    <lineage>
        <taxon>Bacteria</taxon>
        <taxon>Pseudomonadati</taxon>
        <taxon>Planctomycetota</taxon>
        <taxon>Planctomycetia</taxon>
        <taxon>Isosphaerales</taxon>
        <taxon>Isosphaeraceae</taxon>
        <taxon>Isosphaera</taxon>
    </lineage>
</organism>
<comment type="similarity">
    <text evidence="1 3">Belongs to the thiolase-like superfamily. Beta-ketoacyl-ACP synthases family.</text>
</comment>